<gene>
    <name evidence="2" type="ORF">ENM88_02020</name>
</gene>
<evidence type="ECO:0000259" key="1">
    <source>
        <dbReference type="Pfam" id="PF13173"/>
    </source>
</evidence>
<keyword evidence="2" id="KW-0547">Nucleotide-binding</keyword>
<dbReference type="Pfam" id="PF13173">
    <property type="entry name" value="AAA_14"/>
    <property type="match status" value="1"/>
</dbReference>
<reference evidence="2" key="1">
    <citation type="journal article" date="2020" name="mSystems">
        <title>Genome- and Community-Level Interaction Insights into Carbon Utilization and Element Cycling Functions of Hydrothermarchaeota in Hydrothermal Sediment.</title>
        <authorList>
            <person name="Zhou Z."/>
            <person name="Liu Y."/>
            <person name="Xu W."/>
            <person name="Pan J."/>
            <person name="Luo Z.H."/>
            <person name="Li M."/>
        </authorList>
    </citation>
    <scope>NUCLEOTIDE SEQUENCE [LARGE SCALE GENOMIC DNA]</scope>
    <source>
        <strain evidence="2">SpSt-1125</strain>
    </source>
</reference>
<proteinExistence type="predicted"/>
<comment type="caution">
    <text evidence="2">The sequence shown here is derived from an EMBL/GenBank/DDBJ whole genome shotgun (WGS) entry which is preliminary data.</text>
</comment>
<dbReference type="GO" id="GO:0005524">
    <property type="term" value="F:ATP binding"/>
    <property type="evidence" value="ECO:0007669"/>
    <property type="project" value="UniProtKB-KW"/>
</dbReference>
<accession>A0A7J3X639</accession>
<feature type="domain" description="AAA" evidence="1">
    <location>
        <begin position="15"/>
        <end position="69"/>
    </location>
</feature>
<dbReference type="EMBL" id="DRZM01000070">
    <property type="protein sequence ID" value="HHP04515.1"/>
    <property type="molecule type" value="Genomic_DNA"/>
</dbReference>
<name>A0A7J3X639_THEPE</name>
<sequence>MTWPRTPGELREALDFYRRFREASGVRSSVIVLDEVTGVEAWWRVVKGYVDLGFFENDVVILLGSASFIPLEPRYLWLPRAAVLLTVFSHGHASLAGFRA</sequence>
<keyword evidence="2" id="KW-0067">ATP-binding</keyword>
<dbReference type="InterPro" id="IPR041682">
    <property type="entry name" value="AAA_14"/>
</dbReference>
<protein>
    <submittedName>
        <fullName evidence="2">ATP-binding protein</fullName>
    </submittedName>
</protein>
<organism evidence="2">
    <name type="scientific">Thermofilum pendens</name>
    <dbReference type="NCBI Taxonomy" id="2269"/>
    <lineage>
        <taxon>Archaea</taxon>
        <taxon>Thermoproteota</taxon>
        <taxon>Thermoprotei</taxon>
        <taxon>Thermofilales</taxon>
        <taxon>Thermofilaceae</taxon>
        <taxon>Thermofilum</taxon>
    </lineage>
</organism>
<dbReference type="AlphaFoldDB" id="A0A7J3X639"/>
<evidence type="ECO:0000313" key="2">
    <source>
        <dbReference type="EMBL" id="HHP04515.1"/>
    </source>
</evidence>